<dbReference type="PANTHER" id="PTHR12897:SF4">
    <property type="entry name" value="REGULATOR OF MON1-CCZ1 COMPLEX"/>
    <property type="match status" value="1"/>
</dbReference>
<evidence type="ECO:0000313" key="6">
    <source>
        <dbReference type="Proteomes" id="UP000824890"/>
    </source>
</evidence>
<gene>
    <name evidence="5" type="ORF">HID58_068443</name>
</gene>
<dbReference type="PANTHER" id="PTHR12897">
    <property type="entry name" value="COLON CANCER-ASSOCIATED PROTEIN MIC1"/>
    <property type="match status" value="1"/>
</dbReference>
<dbReference type="Pfam" id="PF07035">
    <property type="entry name" value="RMC1_C"/>
    <property type="match status" value="1"/>
</dbReference>
<accession>A0ABQ7ZLE2</accession>
<feature type="transmembrane region" description="Helical" evidence="2">
    <location>
        <begin position="1000"/>
        <end position="1020"/>
    </location>
</feature>
<reference evidence="5 6" key="1">
    <citation type="submission" date="2021-05" db="EMBL/GenBank/DDBJ databases">
        <title>Genome Assembly of Synthetic Allotetraploid Brassica napus Reveals Homoeologous Exchanges between Subgenomes.</title>
        <authorList>
            <person name="Davis J.T."/>
        </authorList>
    </citation>
    <scope>NUCLEOTIDE SEQUENCE [LARGE SCALE GENOMIC DNA]</scope>
    <source>
        <strain evidence="6">cv. Da-Ae</strain>
        <tissue evidence="5">Seedling</tissue>
    </source>
</reference>
<feature type="region of interest" description="Disordered" evidence="1">
    <location>
        <begin position="774"/>
        <end position="803"/>
    </location>
</feature>
<dbReference type="Pfam" id="PF21029">
    <property type="entry name" value="RMC1_N"/>
    <property type="match status" value="1"/>
</dbReference>
<organism evidence="5 6">
    <name type="scientific">Brassica napus</name>
    <name type="common">Rape</name>
    <dbReference type="NCBI Taxonomy" id="3708"/>
    <lineage>
        <taxon>Eukaryota</taxon>
        <taxon>Viridiplantae</taxon>
        <taxon>Streptophyta</taxon>
        <taxon>Embryophyta</taxon>
        <taxon>Tracheophyta</taxon>
        <taxon>Spermatophyta</taxon>
        <taxon>Magnoliopsida</taxon>
        <taxon>eudicotyledons</taxon>
        <taxon>Gunneridae</taxon>
        <taxon>Pentapetalae</taxon>
        <taxon>rosids</taxon>
        <taxon>malvids</taxon>
        <taxon>Brassicales</taxon>
        <taxon>Brassicaceae</taxon>
        <taxon>Brassiceae</taxon>
        <taxon>Brassica</taxon>
    </lineage>
</organism>
<comment type="caution">
    <text evidence="5">The sequence shown here is derived from an EMBL/GenBank/DDBJ whole genome shotgun (WGS) entry which is preliminary data.</text>
</comment>
<protein>
    <recommendedName>
        <fullName evidence="7">Mic1 domain-containing protein</fullName>
    </recommendedName>
</protein>
<evidence type="ECO:0000256" key="2">
    <source>
        <dbReference type="SAM" id="Phobius"/>
    </source>
</evidence>
<evidence type="ECO:0000259" key="4">
    <source>
        <dbReference type="Pfam" id="PF21029"/>
    </source>
</evidence>
<dbReference type="InterPro" id="IPR040371">
    <property type="entry name" value="RMC1"/>
</dbReference>
<evidence type="ECO:0000256" key="1">
    <source>
        <dbReference type="SAM" id="MobiDB-lite"/>
    </source>
</evidence>
<feature type="transmembrane region" description="Helical" evidence="2">
    <location>
        <begin position="888"/>
        <end position="908"/>
    </location>
</feature>
<keyword evidence="2" id="KW-0472">Membrane</keyword>
<evidence type="ECO:0008006" key="7">
    <source>
        <dbReference type="Google" id="ProtNLM"/>
    </source>
</evidence>
<name>A0ABQ7ZLE2_BRANA</name>
<dbReference type="InterPro" id="IPR049040">
    <property type="entry name" value="RMC1_N"/>
</dbReference>
<keyword evidence="2" id="KW-0812">Transmembrane</keyword>
<evidence type="ECO:0000313" key="5">
    <source>
        <dbReference type="EMBL" id="KAH0881049.1"/>
    </source>
</evidence>
<evidence type="ECO:0000259" key="3">
    <source>
        <dbReference type="Pfam" id="PF07035"/>
    </source>
</evidence>
<feature type="transmembrane region" description="Helical" evidence="2">
    <location>
        <begin position="915"/>
        <end position="937"/>
    </location>
</feature>
<feature type="domain" description="Regulator of MON1-CCZ1 complex N-terminal" evidence="4">
    <location>
        <begin position="165"/>
        <end position="237"/>
    </location>
</feature>
<dbReference type="Proteomes" id="UP000824890">
    <property type="component" value="Unassembled WGS sequence"/>
</dbReference>
<feature type="transmembrane region" description="Helical" evidence="2">
    <location>
        <begin position="957"/>
        <end position="980"/>
    </location>
</feature>
<sequence>MKEKSPATASTLGRILATCSKQLITRDYGSCVASKVPEVERDLCFKEFLALKNCMQHTSMSNRVSSSQPSVGSGGLSHAYIQHPSLRCNIPESRGLFYDDANRLLISTTSSQDFSWQTSPFNPDASPSVDSICEGPIWAVLSVLTEYFCMLMPPFAMQIHGLGVSPILSIRFSIDKKVIAVQRSDCEIQFFHRETKQILNHKCRAGSESILGFFWSDSPLCDLAIVKTSGMDLFACDSMLNLCLVETKKVNVNWYIYTHETRLVLLASGLQCKTVTGFQLSTAGVVLLPRFEMTMARSESNSQTILYVSFWFSSPPKNFSSFTLCSWRVILYHSLSAMAEYIAYKWTGRLCNSIHTQGSLPMYSSKLSVSVVDNLLLVHQIEAKVVIIYDLFMDSRAPVSAPLPLLWRGHQGSDTSSLAANKEIESPESSTSSENIVMYEDAWTFLAPDLILDQTNKVLCRAISASSSDSTSLLEFLQRRKLEANKAKRLCLGIARDVILERRPATQVTQAIDVLVKAYSYSALNAIKKLQYRNPFFPLEDNERHSPSGSSIDEEVEMNLPSDSNENMFCADEQQGSQLSSPAISPDELYKFVFASVEEMMVDESDYLVAIVTEFLRSISAGKLKVDLNIYIIEPSKEVALQLLESGRQNPRVRKLGLDMLRQLSLYHDYISSLVQDGYYLEALRYAQKHKVTSVRSSLVLEAAFASNDMQHLAAILRDLKKLPNITHDMVFLMRPVPQLLSEINISYHIYFRRSALLPLKRLSSSMALIVTAPPSRFRPPPDPPPRKSPPLEAPSPIDPPEPSDPPDISLLLALPRNLISSSGPSLQALARILDLKLPLPWMVSKISGGGVPLVSTGDSTFVYRRLLRVLLVCVNLELRTIALADDVLMNLTSVGSTVVLFGGLFVASMRSLTAVCSLAVVCSPLLSLFPIFPLVWSELDEQASLVLQGSSSQRLLSSAFGAVCVVLWVTLDVIFQEAFETVVMRILMVPCYDLYRHPIVYFTSSLVCLALCSFVVSSFEGV</sequence>
<keyword evidence="2" id="KW-1133">Transmembrane helix</keyword>
<proteinExistence type="predicted"/>
<feature type="domain" description="Mic1" evidence="3">
    <location>
        <begin position="631"/>
        <end position="721"/>
    </location>
</feature>
<feature type="compositionally biased region" description="Pro residues" evidence="1">
    <location>
        <begin position="777"/>
        <end position="803"/>
    </location>
</feature>
<dbReference type="InterPro" id="IPR009755">
    <property type="entry name" value="RMC1_C"/>
</dbReference>
<dbReference type="EMBL" id="JAGKQM010000015">
    <property type="protein sequence ID" value="KAH0881049.1"/>
    <property type="molecule type" value="Genomic_DNA"/>
</dbReference>
<keyword evidence="6" id="KW-1185">Reference proteome</keyword>